<feature type="domain" description="HhH-GPD" evidence="5">
    <location>
        <begin position="53"/>
        <end position="202"/>
    </location>
</feature>
<dbReference type="Gene3D" id="1.10.340.30">
    <property type="entry name" value="Hypothetical protein, domain 2"/>
    <property type="match status" value="1"/>
</dbReference>
<reference evidence="6 7" key="1">
    <citation type="submission" date="2018-10" db="EMBL/GenBank/DDBJ databases">
        <title>Ulvibacterium marinum gen. nov., sp. nov., a novel marine bacterium of the family Flavobacteriaceae, isolated from a culture of the green alga Ulva prolifera.</title>
        <authorList>
            <person name="Zhang Z."/>
        </authorList>
    </citation>
    <scope>NUCLEOTIDE SEQUENCE [LARGE SCALE GENOMIC DNA]</scope>
    <source>
        <strain evidence="6 7">CCMM003</strain>
    </source>
</reference>
<evidence type="ECO:0000256" key="1">
    <source>
        <dbReference type="ARBA" id="ARBA00000086"/>
    </source>
</evidence>
<evidence type="ECO:0000256" key="4">
    <source>
        <dbReference type="ARBA" id="ARBA00023204"/>
    </source>
</evidence>
<dbReference type="SMART" id="SM00478">
    <property type="entry name" value="ENDO3c"/>
    <property type="match status" value="1"/>
</dbReference>
<dbReference type="SUPFAM" id="SSF48150">
    <property type="entry name" value="DNA-glycosylase"/>
    <property type="match status" value="1"/>
</dbReference>
<dbReference type="GO" id="GO:0008725">
    <property type="term" value="F:DNA-3-methyladenine glycosylase activity"/>
    <property type="evidence" value="ECO:0007669"/>
    <property type="project" value="TreeGrafter"/>
</dbReference>
<dbReference type="PANTHER" id="PTHR43003">
    <property type="entry name" value="DNA-3-METHYLADENINE GLYCOSYLASE"/>
    <property type="match status" value="1"/>
</dbReference>
<gene>
    <name evidence="6" type="ORF">D7Z94_21065</name>
</gene>
<comment type="catalytic activity">
    <reaction evidence="1">
        <text>Hydrolysis of alkylated DNA, releasing 3-methyladenine, 3-methylguanine, 7-methylguanine and 7-methyladenine.</text>
        <dbReference type="EC" id="3.2.2.21"/>
    </reaction>
</comment>
<dbReference type="Gene3D" id="1.10.1670.40">
    <property type="match status" value="1"/>
</dbReference>
<dbReference type="EMBL" id="RBCJ01000004">
    <property type="protein sequence ID" value="RKN78688.1"/>
    <property type="molecule type" value="Genomic_DNA"/>
</dbReference>
<dbReference type="GO" id="GO:0032131">
    <property type="term" value="F:alkylated DNA binding"/>
    <property type="evidence" value="ECO:0007669"/>
    <property type="project" value="TreeGrafter"/>
</dbReference>
<evidence type="ECO:0000313" key="7">
    <source>
        <dbReference type="Proteomes" id="UP000276603"/>
    </source>
</evidence>
<dbReference type="GO" id="GO:0032993">
    <property type="term" value="C:protein-DNA complex"/>
    <property type="evidence" value="ECO:0007669"/>
    <property type="project" value="TreeGrafter"/>
</dbReference>
<dbReference type="InterPro" id="IPR011257">
    <property type="entry name" value="DNA_glycosylase"/>
</dbReference>
<dbReference type="Proteomes" id="UP000276603">
    <property type="component" value="Unassembled WGS sequence"/>
</dbReference>
<dbReference type="PANTHER" id="PTHR43003:SF5">
    <property type="entry name" value="DNA-3-METHYLADENINE GLYCOSYLASE"/>
    <property type="match status" value="1"/>
</dbReference>
<keyword evidence="7" id="KW-1185">Reference proteome</keyword>
<evidence type="ECO:0000256" key="3">
    <source>
        <dbReference type="ARBA" id="ARBA00022763"/>
    </source>
</evidence>
<evidence type="ECO:0000259" key="5">
    <source>
        <dbReference type="SMART" id="SM00478"/>
    </source>
</evidence>
<dbReference type="GO" id="GO:0043916">
    <property type="term" value="F:DNA-7-methylguanine glycosylase activity"/>
    <property type="evidence" value="ECO:0007669"/>
    <property type="project" value="TreeGrafter"/>
</dbReference>
<dbReference type="GO" id="GO:0006307">
    <property type="term" value="P:DNA alkylation repair"/>
    <property type="evidence" value="ECO:0007669"/>
    <property type="project" value="TreeGrafter"/>
</dbReference>
<accession>A0A3B0C1T5</accession>
<dbReference type="Pfam" id="PF00730">
    <property type="entry name" value="HhH-GPD"/>
    <property type="match status" value="1"/>
</dbReference>
<dbReference type="CDD" id="cd00056">
    <property type="entry name" value="ENDO3c"/>
    <property type="match status" value="1"/>
</dbReference>
<organism evidence="6 7">
    <name type="scientific">Ulvibacterium marinum</name>
    <dbReference type="NCBI Taxonomy" id="2419782"/>
    <lineage>
        <taxon>Bacteria</taxon>
        <taxon>Pseudomonadati</taxon>
        <taxon>Bacteroidota</taxon>
        <taxon>Flavobacteriia</taxon>
        <taxon>Flavobacteriales</taxon>
        <taxon>Flavobacteriaceae</taxon>
        <taxon>Ulvibacterium</taxon>
    </lineage>
</organism>
<dbReference type="AlphaFoldDB" id="A0A3B0C1T5"/>
<protein>
    <recommendedName>
        <fullName evidence="2">DNA-3-methyladenine glycosylase II</fullName>
        <ecNumber evidence="2">3.2.2.21</ecNumber>
    </recommendedName>
</protein>
<evidence type="ECO:0000256" key="2">
    <source>
        <dbReference type="ARBA" id="ARBA00012000"/>
    </source>
</evidence>
<dbReference type="OrthoDB" id="9785929at2"/>
<keyword evidence="3" id="KW-0227">DNA damage</keyword>
<name>A0A3B0C1T5_9FLAO</name>
<dbReference type="GO" id="GO:0005737">
    <property type="term" value="C:cytoplasm"/>
    <property type="evidence" value="ECO:0007669"/>
    <property type="project" value="TreeGrafter"/>
</dbReference>
<keyword evidence="4" id="KW-0234">DNA repair</keyword>
<sequence>MPNPNDIKTIITPEAVIYLSATDKHMKRIHGLYGLPPDWKRPANFVSLVKIILGQQISLASAEAHFRKLNAYLHEFSPKKILKLSDDEMRMCQISRQKASYLRALSQTIVDGFLSIDKLSGLEETEIREKLTSIKGIGQWTADVFLLFCMQSEDIFPIGDVAVVNTVKKLYNVKTREEIISLSEVWKPYRSLATYFLWHHYLSEKGQVFLP</sequence>
<proteinExistence type="predicted"/>
<dbReference type="InterPro" id="IPR051912">
    <property type="entry name" value="Alkylbase_DNA_Glycosylase/TA"/>
</dbReference>
<dbReference type="InterPro" id="IPR003265">
    <property type="entry name" value="HhH-GPD_domain"/>
</dbReference>
<dbReference type="RefSeq" id="WP_120713596.1">
    <property type="nucleotide sequence ID" value="NZ_RBCJ01000004.1"/>
</dbReference>
<evidence type="ECO:0000313" key="6">
    <source>
        <dbReference type="EMBL" id="RKN78688.1"/>
    </source>
</evidence>
<comment type="caution">
    <text evidence="6">The sequence shown here is derived from an EMBL/GenBank/DDBJ whole genome shotgun (WGS) entry which is preliminary data.</text>
</comment>
<dbReference type="EC" id="3.2.2.21" evidence="2"/>
<dbReference type="GO" id="GO:0006285">
    <property type="term" value="P:base-excision repair, AP site formation"/>
    <property type="evidence" value="ECO:0007669"/>
    <property type="project" value="TreeGrafter"/>
</dbReference>